<evidence type="ECO:0000256" key="1">
    <source>
        <dbReference type="SAM" id="Coils"/>
    </source>
</evidence>
<gene>
    <name evidence="7" type="ORF">C7445_1453</name>
</gene>
<feature type="domain" description="Transposase IS66 central" evidence="3">
    <location>
        <begin position="196"/>
        <end position="482"/>
    </location>
</feature>
<feature type="coiled-coil region" evidence="1">
    <location>
        <begin position="8"/>
        <end position="42"/>
    </location>
</feature>
<feature type="domain" description="Transposase IS66 C-terminal" evidence="6">
    <location>
        <begin position="489"/>
        <end position="529"/>
    </location>
</feature>
<protein>
    <submittedName>
        <fullName evidence="7">Transposase</fullName>
    </submittedName>
</protein>
<dbReference type="PANTHER" id="PTHR33678">
    <property type="entry name" value="BLL1576 PROTEIN"/>
    <property type="match status" value="1"/>
</dbReference>
<evidence type="ECO:0000313" key="7">
    <source>
        <dbReference type="EMBL" id="TDY37501.1"/>
    </source>
</evidence>
<dbReference type="Pfam" id="PF13817">
    <property type="entry name" value="DDE_Tnp_IS66_C"/>
    <property type="match status" value="1"/>
</dbReference>
<accession>A0A4R8L4N2</accession>
<dbReference type="RefSeq" id="WP_134161368.1">
    <property type="nucleotide sequence ID" value="NZ_SORF01000045.1"/>
</dbReference>
<dbReference type="Pfam" id="PF13007">
    <property type="entry name" value="LZ_Tnp_IS66"/>
    <property type="match status" value="1"/>
</dbReference>
<dbReference type="Pfam" id="PF13005">
    <property type="entry name" value="zf-IS66"/>
    <property type="match status" value="1"/>
</dbReference>
<feature type="region of interest" description="Disordered" evidence="2">
    <location>
        <begin position="71"/>
        <end position="97"/>
    </location>
</feature>
<feature type="domain" description="Transposase TnpC homeodomain" evidence="5">
    <location>
        <begin position="32"/>
        <end position="111"/>
    </location>
</feature>
<sequence length="541" mass="62284">MTHENGTILMTEQEYEALQREKEQLRQQVVYLEEQIHLLRHRLFGASSEKRRKTQAESDSVQFSLFNEAEVEADAQPSEETGETDAEATSEGVETETITYERRKPRAARERDAWLYQGEADEVVEYRLSDDERVCPKCAGELHEMSREITRRVKIIPAQMKKVEYVRYVYACRHCEAQDVETPVVRAPMPKPVQAKSLATPEAVAYVMTKKFVDGMPLYRQEQQFARHGYPLSRQTLANWVVYAAETWLEPLYAKLRQVLLAQRYLHADETTLQVLHEAGRAAQTQSYMWVYRSGMDGRPMVLYDYQETRSADHPRRFLAGFQGYLHVDGYAGYEGLPDVTLVGCWAHARRKFDEALKAVPPKERKGKTAAEEGLSFCNALYAVEKKLKNASAEERQRVRMAKSKPILDAFLAWLEKQEQQVLPKSALGRAVNYVLKQWPKLIRCVEDGHLEIDNNRCERSLKPFVIGRKNWLFANSPRGARASAVTYSIVETAKENGLNPTAYLTYLFERMPNMDLQDEAAFEAWLPWSEALPEGIRVKK</sequence>
<evidence type="ECO:0000313" key="8">
    <source>
        <dbReference type="Proteomes" id="UP000294581"/>
    </source>
</evidence>
<dbReference type="InterPro" id="IPR004291">
    <property type="entry name" value="Transposase_IS66_central"/>
</dbReference>
<evidence type="ECO:0000259" key="6">
    <source>
        <dbReference type="Pfam" id="PF13817"/>
    </source>
</evidence>
<keyword evidence="8" id="KW-1185">Reference proteome</keyword>
<proteinExistence type="predicted"/>
<dbReference type="PANTHER" id="PTHR33678:SF1">
    <property type="entry name" value="BLL1576 PROTEIN"/>
    <property type="match status" value="1"/>
</dbReference>
<dbReference type="InterPro" id="IPR024463">
    <property type="entry name" value="Transposase_TnpC_homeodom"/>
</dbReference>
<dbReference type="InterPro" id="IPR052344">
    <property type="entry name" value="Transposase-related"/>
</dbReference>
<name>A0A4R8L4N2_9BACL</name>
<dbReference type="EMBL" id="SORF01000045">
    <property type="protein sequence ID" value="TDY37501.1"/>
    <property type="molecule type" value="Genomic_DNA"/>
</dbReference>
<keyword evidence="1" id="KW-0175">Coiled coil</keyword>
<dbReference type="Proteomes" id="UP000294581">
    <property type="component" value="Unassembled WGS sequence"/>
</dbReference>
<organism evidence="7 8">
    <name type="scientific">Alicyclobacillus sacchari</name>
    <dbReference type="NCBI Taxonomy" id="392010"/>
    <lineage>
        <taxon>Bacteria</taxon>
        <taxon>Bacillati</taxon>
        <taxon>Bacillota</taxon>
        <taxon>Bacilli</taxon>
        <taxon>Bacillales</taxon>
        <taxon>Alicyclobacillaceae</taxon>
        <taxon>Alicyclobacillus</taxon>
    </lineage>
</organism>
<dbReference type="Pfam" id="PF03050">
    <property type="entry name" value="DDE_Tnp_IS66"/>
    <property type="match status" value="1"/>
</dbReference>
<dbReference type="InterPro" id="IPR024474">
    <property type="entry name" value="Znf_dom_IS66"/>
</dbReference>
<evidence type="ECO:0000259" key="4">
    <source>
        <dbReference type="Pfam" id="PF13005"/>
    </source>
</evidence>
<comment type="caution">
    <text evidence="7">The sequence shown here is derived from an EMBL/GenBank/DDBJ whole genome shotgun (WGS) entry which is preliminary data.</text>
</comment>
<evidence type="ECO:0000259" key="5">
    <source>
        <dbReference type="Pfam" id="PF13007"/>
    </source>
</evidence>
<feature type="domain" description="Transposase IS66 zinc-finger binding" evidence="4">
    <location>
        <begin position="132"/>
        <end position="176"/>
    </location>
</feature>
<dbReference type="InterPro" id="IPR039552">
    <property type="entry name" value="IS66_C"/>
</dbReference>
<reference evidence="7 8" key="1">
    <citation type="submission" date="2019-03" db="EMBL/GenBank/DDBJ databases">
        <title>Genomic Encyclopedia of Type Strains, Phase IV (KMG-IV): sequencing the most valuable type-strain genomes for metagenomic binning, comparative biology and taxonomic classification.</title>
        <authorList>
            <person name="Goeker M."/>
        </authorList>
    </citation>
    <scope>NUCLEOTIDE SEQUENCE [LARGE SCALE GENOMIC DNA]</scope>
    <source>
        <strain evidence="7 8">DSM 17974</strain>
    </source>
</reference>
<dbReference type="OrthoDB" id="9760067at2"/>
<evidence type="ECO:0000256" key="2">
    <source>
        <dbReference type="SAM" id="MobiDB-lite"/>
    </source>
</evidence>
<dbReference type="NCBIfam" id="NF033517">
    <property type="entry name" value="transpos_IS66"/>
    <property type="match status" value="1"/>
</dbReference>
<evidence type="ECO:0000259" key="3">
    <source>
        <dbReference type="Pfam" id="PF03050"/>
    </source>
</evidence>
<dbReference type="AlphaFoldDB" id="A0A4R8L4N2"/>